<dbReference type="RefSeq" id="WP_145350078.1">
    <property type="nucleotide sequence ID" value="NZ_CP036262.1"/>
</dbReference>
<dbReference type="EMBL" id="CP036262">
    <property type="protein sequence ID" value="QDS91895.1"/>
    <property type="molecule type" value="Genomic_DNA"/>
</dbReference>
<sequence length="69" mass="7943">MDDRITYIIHLRPEQGADHKKTLRGLRRWLKAALRGYHLTCINIETTPKTEPSSDAQPRTRTQRSGGDN</sequence>
<accession>A0A517MAI1</accession>
<evidence type="ECO:0000313" key="3">
    <source>
        <dbReference type="Proteomes" id="UP000320672"/>
    </source>
</evidence>
<dbReference type="KEGG" id="rml:FF011L_06310"/>
<proteinExistence type="predicted"/>
<protein>
    <submittedName>
        <fullName evidence="2">Uncharacterized protein</fullName>
    </submittedName>
</protein>
<gene>
    <name evidence="2" type="ORF">FF011L_06310</name>
</gene>
<dbReference type="Proteomes" id="UP000320672">
    <property type="component" value="Chromosome"/>
</dbReference>
<reference evidence="2 3" key="1">
    <citation type="submission" date="2019-02" db="EMBL/GenBank/DDBJ databases">
        <title>Deep-cultivation of Planctomycetes and their phenomic and genomic characterization uncovers novel biology.</title>
        <authorList>
            <person name="Wiegand S."/>
            <person name="Jogler M."/>
            <person name="Boedeker C."/>
            <person name="Pinto D."/>
            <person name="Vollmers J."/>
            <person name="Rivas-Marin E."/>
            <person name="Kohn T."/>
            <person name="Peeters S.H."/>
            <person name="Heuer A."/>
            <person name="Rast P."/>
            <person name="Oberbeckmann S."/>
            <person name="Bunk B."/>
            <person name="Jeske O."/>
            <person name="Meyerdierks A."/>
            <person name="Storesund J.E."/>
            <person name="Kallscheuer N."/>
            <person name="Luecker S."/>
            <person name="Lage O.M."/>
            <person name="Pohl T."/>
            <person name="Merkel B.J."/>
            <person name="Hornburger P."/>
            <person name="Mueller R.-W."/>
            <person name="Bruemmer F."/>
            <person name="Labrenz M."/>
            <person name="Spormann A.M."/>
            <person name="Op den Camp H."/>
            <person name="Overmann J."/>
            <person name="Amann R."/>
            <person name="Jetten M.S.M."/>
            <person name="Mascher T."/>
            <person name="Medema M.H."/>
            <person name="Devos D.P."/>
            <person name="Kaster A.-K."/>
            <person name="Ovreas L."/>
            <person name="Rohde M."/>
            <person name="Galperin M.Y."/>
            <person name="Jogler C."/>
        </authorList>
    </citation>
    <scope>NUCLEOTIDE SEQUENCE [LARGE SCALE GENOMIC DNA]</scope>
    <source>
        <strain evidence="2 3">FF011L</strain>
    </source>
</reference>
<organism evidence="2 3">
    <name type="scientific">Roseimaritima multifibrata</name>
    <dbReference type="NCBI Taxonomy" id="1930274"/>
    <lineage>
        <taxon>Bacteria</taxon>
        <taxon>Pseudomonadati</taxon>
        <taxon>Planctomycetota</taxon>
        <taxon>Planctomycetia</taxon>
        <taxon>Pirellulales</taxon>
        <taxon>Pirellulaceae</taxon>
        <taxon>Roseimaritima</taxon>
    </lineage>
</organism>
<dbReference type="AlphaFoldDB" id="A0A517MAI1"/>
<name>A0A517MAI1_9BACT</name>
<keyword evidence="3" id="KW-1185">Reference proteome</keyword>
<feature type="region of interest" description="Disordered" evidence="1">
    <location>
        <begin position="45"/>
        <end position="69"/>
    </location>
</feature>
<evidence type="ECO:0000313" key="2">
    <source>
        <dbReference type="EMBL" id="QDS91895.1"/>
    </source>
</evidence>
<evidence type="ECO:0000256" key="1">
    <source>
        <dbReference type="SAM" id="MobiDB-lite"/>
    </source>
</evidence>